<dbReference type="Pfam" id="PF11397">
    <property type="entry name" value="GlcNAc"/>
    <property type="match status" value="1"/>
</dbReference>
<protein>
    <submittedName>
        <fullName evidence="2">Uncharacterized protein</fullName>
    </submittedName>
</protein>
<name>D8U2E5_VOLCA</name>
<dbReference type="KEGG" id="vcn:VOLCADRAFT_93546"/>
<dbReference type="RefSeq" id="XP_002952869.1">
    <property type="nucleotide sequence ID" value="XM_002952823.1"/>
</dbReference>
<gene>
    <name evidence="2" type="ORF">VOLCADRAFT_93546</name>
</gene>
<proteinExistence type="predicted"/>
<sequence length="350" mass="38575">MAWSFAFRRIVPAALILALLCTTATLLGAQRFRTPRSSRTETIFVTIGSYRDVECAATLLSLYRQARRPELVFAGVVTYTAAPKPGIETAAVAAAAGDIANVGETATAHPEAGDGVDGGEGSSRLSLDLSSAKGPSVSRHQAATMYGGEQYLLQHYPPSWDDVSERRVPVMCRAQWAAEAEGQYVITLEAELVEPPPREGEFRPVPFAAAGFMFTEARVLHAVPFDPTLEYLFHGEEALYSARLWTHGWDMFAPDRNVAFHHYGREGAPKFWNVAALMLSEHGTGFKYGMGTQRTVRQWWQYSGLDPTNRSQVLDGRKFCRVAAARQPLHPLQGSSCPHHKIALDVPEWL</sequence>
<evidence type="ECO:0000313" key="2">
    <source>
        <dbReference type="EMBL" id="EFJ46119.1"/>
    </source>
</evidence>
<feature type="region of interest" description="Disordered" evidence="1">
    <location>
        <begin position="107"/>
        <end position="134"/>
    </location>
</feature>
<dbReference type="InterPro" id="IPR021067">
    <property type="entry name" value="Glycosyltransferase"/>
</dbReference>
<dbReference type="InParanoid" id="D8U2E5"/>
<dbReference type="GeneID" id="9627604"/>
<dbReference type="Proteomes" id="UP000001058">
    <property type="component" value="Unassembled WGS sequence"/>
</dbReference>
<reference evidence="2 3" key="1">
    <citation type="journal article" date="2010" name="Science">
        <title>Genomic analysis of organismal complexity in the multicellular green alga Volvox carteri.</title>
        <authorList>
            <person name="Prochnik S.E."/>
            <person name="Umen J."/>
            <person name="Nedelcu A.M."/>
            <person name="Hallmann A."/>
            <person name="Miller S.M."/>
            <person name="Nishii I."/>
            <person name="Ferris P."/>
            <person name="Kuo A."/>
            <person name="Mitros T."/>
            <person name="Fritz-Laylin L.K."/>
            <person name="Hellsten U."/>
            <person name="Chapman J."/>
            <person name="Simakov O."/>
            <person name="Rensing S.A."/>
            <person name="Terry A."/>
            <person name="Pangilinan J."/>
            <person name="Kapitonov V."/>
            <person name="Jurka J."/>
            <person name="Salamov A."/>
            <person name="Shapiro H."/>
            <person name="Schmutz J."/>
            <person name="Grimwood J."/>
            <person name="Lindquist E."/>
            <person name="Lucas S."/>
            <person name="Grigoriev I.V."/>
            <person name="Schmitt R."/>
            <person name="Kirk D."/>
            <person name="Rokhsar D.S."/>
        </authorList>
    </citation>
    <scope>NUCLEOTIDE SEQUENCE [LARGE SCALE GENOMIC DNA]</scope>
    <source>
        <strain evidence="3">f. Nagariensis / Eve</strain>
    </source>
</reference>
<dbReference type="PANTHER" id="PTHR34496:SF9">
    <property type="entry name" value="[SKP1-PROTEIN]-HYDROXYPROLINE N-ACETYLGLUCOSAMINYLTRANSFERASE"/>
    <property type="match status" value="1"/>
</dbReference>
<keyword evidence="3" id="KW-1185">Reference proteome</keyword>
<evidence type="ECO:0000256" key="1">
    <source>
        <dbReference type="SAM" id="MobiDB-lite"/>
    </source>
</evidence>
<dbReference type="eggNOG" id="ENOG502RYTE">
    <property type="taxonomic scope" value="Eukaryota"/>
</dbReference>
<organism evidence="3">
    <name type="scientific">Volvox carteri f. nagariensis</name>
    <dbReference type="NCBI Taxonomy" id="3068"/>
    <lineage>
        <taxon>Eukaryota</taxon>
        <taxon>Viridiplantae</taxon>
        <taxon>Chlorophyta</taxon>
        <taxon>core chlorophytes</taxon>
        <taxon>Chlorophyceae</taxon>
        <taxon>CS clade</taxon>
        <taxon>Chlamydomonadales</taxon>
        <taxon>Volvocaceae</taxon>
        <taxon>Volvox</taxon>
    </lineage>
</organism>
<dbReference type="SUPFAM" id="SSF53448">
    <property type="entry name" value="Nucleotide-diphospho-sugar transferases"/>
    <property type="match status" value="1"/>
</dbReference>
<dbReference type="EMBL" id="GL378353">
    <property type="protein sequence ID" value="EFJ46119.1"/>
    <property type="molecule type" value="Genomic_DNA"/>
</dbReference>
<accession>D8U2E5</accession>
<dbReference type="STRING" id="3068.D8U2E5"/>
<dbReference type="OrthoDB" id="76265at2759"/>
<evidence type="ECO:0000313" key="3">
    <source>
        <dbReference type="Proteomes" id="UP000001058"/>
    </source>
</evidence>
<dbReference type="PANTHER" id="PTHR34496">
    <property type="entry name" value="GLCNAC TRANSFERASE-RELATED"/>
    <property type="match status" value="1"/>
</dbReference>
<dbReference type="InterPro" id="IPR029044">
    <property type="entry name" value="Nucleotide-diphossugar_trans"/>
</dbReference>
<dbReference type="AlphaFoldDB" id="D8U2E5"/>